<dbReference type="SUPFAM" id="SSF52540">
    <property type="entry name" value="P-loop containing nucleoside triphosphate hydrolases"/>
    <property type="match status" value="1"/>
</dbReference>
<keyword evidence="5 7" id="KW-1133">Transmembrane helix</keyword>
<dbReference type="KEGG" id="vgu:HYG85_05585"/>
<gene>
    <name evidence="10" type="ORF">HYG85_05585</name>
</gene>
<feature type="domain" description="ABC transporter" evidence="8">
    <location>
        <begin position="336"/>
        <end position="537"/>
    </location>
</feature>
<evidence type="ECO:0000259" key="9">
    <source>
        <dbReference type="PROSITE" id="PS50929"/>
    </source>
</evidence>
<dbReference type="GO" id="GO:0034040">
    <property type="term" value="F:ATPase-coupled lipid transmembrane transporter activity"/>
    <property type="evidence" value="ECO:0007669"/>
    <property type="project" value="TreeGrafter"/>
</dbReference>
<dbReference type="Gene3D" id="1.20.1560.10">
    <property type="entry name" value="ABC transporter type 1, transmembrane domain"/>
    <property type="match status" value="1"/>
</dbReference>
<dbReference type="Pfam" id="PF00005">
    <property type="entry name" value="ABC_tran"/>
    <property type="match status" value="1"/>
</dbReference>
<dbReference type="EMBL" id="CP058561">
    <property type="protein sequence ID" value="QUH28420.1"/>
    <property type="molecule type" value="Genomic_DNA"/>
</dbReference>
<dbReference type="AlphaFoldDB" id="A0A8J8SBH3"/>
<dbReference type="PROSITE" id="PS00211">
    <property type="entry name" value="ABC_TRANSPORTER_1"/>
    <property type="match status" value="1"/>
</dbReference>
<accession>A0A8J8SBH3</accession>
<dbReference type="InterPro" id="IPR003593">
    <property type="entry name" value="AAA+_ATPase"/>
</dbReference>
<dbReference type="InterPro" id="IPR011527">
    <property type="entry name" value="ABC1_TM_dom"/>
</dbReference>
<feature type="domain" description="ABC transmembrane type-1" evidence="9">
    <location>
        <begin position="60"/>
        <end position="303"/>
    </location>
</feature>
<comment type="subcellular location">
    <subcellularLocation>
        <location evidence="1">Cell membrane</location>
        <topology evidence="1">Multi-pass membrane protein</topology>
    </subcellularLocation>
</comment>
<dbReference type="PROSITE" id="PS50929">
    <property type="entry name" value="ABC_TM1F"/>
    <property type="match status" value="1"/>
</dbReference>
<keyword evidence="4 10" id="KW-0067">ATP-binding</keyword>
<dbReference type="SUPFAM" id="SSF90123">
    <property type="entry name" value="ABC transporter transmembrane region"/>
    <property type="match status" value="1"/>
</dbReference>
<dbReference type="Pfam" id="PF00664">
    <property type="entry name" value="ABC_membrane"/>
    <property type="match status" value="1"/>
</dbReference>
<feature type="transmembrane region" description="Helical" evidence="7">
    <location>
        <begin position="56"/>
        <end position="82"/>
    </location>
</feature>
<dbReference type="Gene3D" id="3.40.50.300">
    <property type="entry name" value="P-loop containing nucleotide triphosphate hydrolases"/>
    <property type="match status" value="1"/>
</dbReference>
<dbReference type="PANTHER" id="PTHR24221:SF654">
    <property type="entry name" value="ATP-BINDING CASSETTE SUB-FAMILY B MEMBER 6"/>
    <property type="match status" value="1"/>
</dbReference>
<sequence length="537" mass="60518">MKAIKKMIRIIKQHPILWIVGILGYPVTTLVARLIYAYGFELYVEKLEDKSITIKHIALLLGFVFVGLLIANLLEYITAFLIKQFRLSARTNIQQEIYNKLQNGPISKTSIYDNGEALTRYNTDSDLAAAMVTDDVVLSIYPIIVGLGYIASIILVNIYIGIMVLIIGILIIFFNKYFVKYHKKLNRMHLDGEADFMNLYQNTVRGKMSIRLINAEKKISSKLQDKAEHLKSVEDKMGRMESYKIITLDLFSYICSTLMIPVACLFSAWGYISIPEVILITQLCKDIVIHISGFGWAVSNFKSHEISLDRVLDIMDIEDENNGIKPSLHNENEPLLKYENVRLLYGEKCVLDNISLEFSKGEIVMFSGQSGCGKSSLIKALLGFVDYNGRILYKGVNIKDFSIQELRKEVAYVPERADMFEGTVLDNILYGDFDATREQIVDALSKAAIHKELDIDYEVGTEGMNLSGGQKQRVAIARSLLKEASVIVLDEPTAALDSVSEKIILETLKELKNQGKCVIAITHRESTLAIADRIINI</sequence>
<dbReference type="InterPro" id="IPR017871">
    <property type="entry name" value="ABC_transporter-like_CS"/>
</dbReference>
<dbReference type="RefSeq" id="WP_212692648.1">
    <property type="nucleotide sequence ID" value="NZ_CP058561.1"/>
</dbReference>
<evidence type="ECO:0000256" key="4">
    <source>
        <dbReference type="ARBA" id="ARBA00022840"/>
    </source>
</evidence>
<keyword evidence="11" id="KW-1185">Reference proteome</keyword>
<keyword evidence="2 7" id="KW-0812">Transmembrane</keyword>
<evidence type="ECO:0000313" key="11">
    <source>
        <dbReference type="Proteomes" id="UP000677305"/>
    </source>
</evidence>
<feature type="transmembrane region" description="Helical" evidence="7">
    <location>
        <begin position="127"/>
        <end position="152"/>
    </location>
</feature>
<dbReference type="InterPro" id="IPR003439">
    <property type="entry name" value="ABC_transporter-like_ATP-bd"/>
</dbReference>
<feature type="transmembrane region" description="Helical" evidence="7">
    <location>
        <begin position="250"/>
        <end position="272"/>
    </location>
</feature>
<evidence type="ECO:0000256" key="3">
    <source>
        <dbReference type="ARBA" id="ARBA00022741"/>
    </source>
</evidence>
<proteinExistence type="predicted"/>
<dbReference type="GO" id="GO:0005524">
    <property type="term" value="F:ATP binding"/>
    <property type="evidence" value="ECO:0007669"/>
    <property type="project" value="UniProtKB-KW"/>
</dbReference>
<organism evidence="10 11">
    <name type="scientific">Vallitalea guaymasensis</name>
    <dbReference type="NCBI Taxonomy" id="1185412"/>
    <lineage>
        <taxon>Bacteria</taxon>
        <taxon>Bacillati</taxon>
        <taxon>Bacillota</taxon>
        <taxon>Clostridia</taxon>
        <taxon>Lachnospirales</taxon>
        <taxon>Vallitaleaceae</taxon>
        <taxon>Vallitalea</taxon>
    </lineage>
</organism>
<evidence type="ECO:0000256" key="2">
    <source>
        <dbReference type="ARBA" id="ARBA00022692"/>
    </source>
</evidence>
<dbReference type="InterPro" id="IPR027417">
    <property type="entry name" value="P-loop_NTPase"/>
</dbReference>
<dbReference type="GO" id="GO:0005886">
    <property type="term" value="C:plasma membrane"/>
    <property type="evidence" value="ECO:0007669"/>
    <property type="project" value="UniProtKB-SubCell"/>
</dbReference>
<dbReference type="InterPro" id="IPR039421">
    <property type="entry name" value="Type_1_exporter"/>
</dbReference>
<evidence type="ECO:0000256" key="5">
    <source>
        <dbReference type="ARBA" id="ARBA00022989"/>
    </source>
</evidence>
<keyword evidence="3" id="KW-0547">Nucleotide-binding</keyword>
<evidence type="ECO:0000259" key="8">
    <source>
        <dbReference type="PROSITE" id="PS50893"/>
    </source>
</evidence>
<dbReference type="PROSITE" id="PS50893">
    <property type="entry name" value="ABC_TRANSPORTER_2"/>
    <property type="match status" value="1"/>
</dbReference>
<feature type="transmembrane region" description="Helical" evidence="7">
    <location>
        <begin position="16"/>
        <end position="36"/>
    </location>
</feature>
<evidence type="ECO:0000256" key="6">
    <source>
        <dbReference type="ARBA" id="ARBA00023136"/>
    </source>
</evidence>
<reference evidence="10 11" key="1">
    <citation type="submission" date="2020-07" db="EMBL/GenBank/DDBJ databases">
        <title>Vallitalea guaymasensis genome.</title>
        <authorList>
            <person name="Postec A."/>
        </authorList>
    </citation>
    <scope>NUCLEOTIDE SEQUENCE [LARGE SCALE GENOMIC DNA]</scope>
    <source>
        <strain evidence="10 11">Ra1766G1</strain>
    </source>
</reference>
<evidence type="ECO:0000256" key="1">
    <source>
        <dbReference type="ARBA" id="ARBA00004651"/>
    </source>
</evidence>
<protein>
    <submittedName>
        <fullName evidence="10">ABC transporter ATP-binding protein</fullName>
    </submittedName>
</protein>
<dbReference type="InterPro" id="IPR036640">
    <property type="entry name" value="ABC1_TM_sf"/>
</dbReference>
<feature type="transmembrane region" description="Helical" evidence="7">
    <location>
        <begin position="158"/>
        <end position="179"/>
    </location>
</feature>
<evidence type="ECO:0000313" key="10">
    <source>
        <dbReference type="EMBL" id="QUH28420.1"/>
    </source>
</evidence>
<dbReference type="PANTHER" id="PTHR24221">
    <property type="entry name" value="ATP-BINDING CASSETTE SUB-FAMILY B"/>
    <property type="match status" value="1"/>
</dbReference>
<evidence type="ECO:0000256" key="7">
    <source>
        <dbReference type="SAM" id="Phobius"/>
    </source>
</evidence>
<dbReference type="SMART" id="SM00382">
    <property type="entry name" value="AAA"/>
    <property type="match status" value="1"/>
</dbReference>
<dbReference type="GO" id="GO:0140359">
    <property type="term" value="F:ABC-type transporter activity"/>
    <property type="evidence" value="ECO:0007669"/>
    <property type="project" value="InterPro"/>
</dbReference>
<dbReference type="Proteomes" id="UP000677305">
    <property type="component" value="Chromosome"/>
</dbReference>
<keyword evidence="6 7" id="KW-0472">Membrane</keyword>
<dbReference type="GO" id="GO:0016887">
    <property type="term" value="F:ATP hydrolysis activity"/>
    <property type="evidence" value="ECO:0007669"/>
    <property type="project" value="InterPro"/>
</dbReference>
<name>A0A8J8SBH3_9FIRM</name>